<evidence type="ECO:0000313" key="2">
    <source>
        <dbReference type="Proteomes" id="UP000005801"/>
    </source>
</evidence>
<gene>
    <name evidence="1" type="ORF">PPSIR1_33204</name>
</gene>
<dbReference type="Proteomes" id="UP000005801">
    <property type="component" value="Unassembled WGS sequence"/>
</dbReference>
<sequence>MYALDERRDPLIILSVDGEPTMEQAQRIMDDVDMILERNRPFALIYDISAASTPPRNVVRAILDWNRDARERYAELYERPVDAPPSFTAYYMGSPMLRGLLRFFLQMMPAVRTQVAVCTSLTEAVTLAERAMARAGVDVPHLGAHTQATG</sequence>
<dbReference type="STRING" id="391625.PPSIR1_33204"/>
<comment type="caution">
    <text evidence="1">The sequence shown here is derived from an EMBL/GenBank/DDBJ whole genome shotgun (WGS) entry which is preliminary data.</text>
</comment>
<proteinExistence type="predicted"/>
<name>A6G6J7_9BACT</name>
<accession>A6G6J7</accession>
<evidence type="ECO:0000313" key="1">
    <source>
        <dbReference type="EMBL" id="EDM78474.1"/>
    </source>
</evidence>
<dbReference type="OrthoDB" id="5519419at2"/>
<reference evidence="1 2" key="1">
    <citation type="submission" date="2007-06" db="EMBL/GenBank/DDBJ databases">
        <authorList>
            <person name="Shimkets L."/>
            <person name="Ferriera S."/>
            <person name="Johnson J."/>
            <person name="Kravitz S."/>
            <person name="Beeson K."/>
            <person name="Sutton G."/>
            <person name="Rogers Y.-H."/>
            <person name="Friedman R."/>
            <person name="Frazier M."/>
            <person name="Venter J.C."/>
        </authorList>
    </citation>
    <scope>NUCLEOTIDE SEQUENCE [LARGE SCALE GENOMIC DNA]</scope>
    <source>
        <strain evidence="1 2">SIR-1</strain>
    </source>
</reference>
<protein>
    <submittedName>
        <fullName evidence="1">Uncharacterized protein</fullName>
    </submittedName>
</protein>
<keyword evidence="2" id="KW-1185">Reference proteome</keyword>
<organism evidence="1 2">
    <name type="scientific">Plesiocystis pacifica SIR-1</name>
    <dbReference type="NCBI Taxonomy" id="391625"/>
    <lineage>
        <taxon>Bacteria</taxon>
        <taxon>Pseudomonadati</taxon>
        <taxon>Myxococcota</taxon>
        <taxon>Polyangia</taxon>
        <taxon>Nannocystales</taxon>
        <taxon>Nannocystaceae</taxon>
        <taxon>Plesiocystis</taxon>
    </lineage>
</organism>
<dbReference type="AlphaFoldDB" id="A6G6J7"/>
<dbReference type="RefSeq" id="WP_006972346.1">
    <property type="nucleotide sequence ID" value="NZ_ABCS01000030.1"/>
</dbReference>
<dbReference type="EMBL" id="ABCS01000030">
    <property type="protein sequence ID" value="EDM78474.1"/>
    <property type="molecule type" value="Genomic_DNA"/>
</dbReference>